<organism evidence="2 3">
    <name type="scientific">Chrysophaeum taylorii</name>
    <dbReference type="NCBI Taxonomy" id="2483200"/>
    <lineage>
        <taxon>Eukaryota</taxon>
        <taxon>Sar</taxon>
        <taxon>Stramenopiles</taxon>
        <taxon>Ochrophyta</taxon>
        <taxon>Pelagophyceae</taxon>
        <taxon>Pelagomonadales</taxon>
        <taxon>Pelagomonadaceae</taxon>
        <taxon>Chrysophaeum</taxon>
    </lineage>
</organism>
<gene>
    <name evidence="2" type="ORF">CTAYLR_008380</name>
</gene>
<accession>A0AAD7XNP2</accession>
<dbReference type="SUPFAM" id="SSF55144">
    <property type="entry name" value="LigT-like"/>
    <property type="match status" value="1"/>
</dbReference>
<feature type="region of interest" description="Disordered" evidence="1">
    <location>
        <begin position="289"/>
        <end position="323"/>
    </location>
</feature>
<feature type="compositionally biased region" description="Pro residues" evidence="1">
    <location>
        <begin position="303"/>
        <end position="313"/>
    </location>
</feature>
<keyword evidence="3" id="KW-1185">Reference proteome</keyword>
<protein>
    <submittedName>
        <fullName evidence="2">Uncharacterized protein</fullName>
    </submittedName>
</protein>
<comment type="caution">
    <text evidence="2">The sequence shown here is derived from an EMBL/GenBank/DDBJ whole genome shotgun (WGS) entry which is preliminary data.</text>
</comment>
<feature type="region of interest" description="Disordered" evidence="1">
    <location>
        <begin position="244"/>
        <end position="270"/>
    </location>
</feature>
<dbReference type="Pfam" id="PF13563">
    <property type="entry name" value="2_5_RNA_ligase2"/>
    <property type="match status" value="1"/>
</dbReference>
<dbReference type="PANTHER" id="PTHR37474">
    <property type="entry name" value="RNA LIGASE/CYCLIC NUCLEOTIDE PHOSPHODIESTERASE"/>
    <property type="match status" value="1"/>
</dbReference>
<proteinExistence type="predicted"/>
<dbReference type="Proteomes" id="UP001230188">
    <property type="component" value="Unassembled WGS sequence"/>
</dbReference>
<evidence type="ECO:0000256" key="1">
    <source>
        <dbReference type="SAM" id="MobiDB-lite"/>
    </source>
</evidence>
<feature type="compositionally biased region" description="Basic residues" evidence="1">
    <location>
        <begin position="245"/>
        <end position="262"/>
    </location>
</feature>
<dbReference type="InterPro" id="IPR009097">
    <property type="entry name" value="Cyclic_Pdiesterase"/>
</dbReference>
<dbReference type="AlphaFoldDB" id="A0AAD7XNP2"/>
<reference evidence="2" key="1">
    <citation type="submission" date="2023-01" db="EMBL/GenBank/DDBJ databases">
        <title>Metagenome sequencing of chrysophaentin producing Chrysophaeum taylorii.</title>
        <authorList>
            <person name="Davison J."/>
            <person name="Bewley C."/>
        </authorList>
    </citation>
    <scope>NUCLEOTIDE SEQUENCE</scope>
    <source>
        <strain evidence="2">NIES-1699</strain>
    </source>
</reference>
<name>A0AAD7XNP2_9STRA</name>
<sequence length="323" mass="36291">MLHPALVWLRSRGVSTTVPPQALSAGMADEESWVLTHTTSCAMIPPEDGEAWRQMQVVRESLRDAGLYRWPPHCNLIYPMVPAKRFDDVLPFLQEACKKVPPFRVRLAECGVFGGARRGVLWLRPDVVGGDDSGESPLVALQRKLRTALSQPEKNFVPHLTLSHFESAEAALRAAETLEWTPVDFVVDEVHVMARQGDDGQFTLYHRLPLGGCSLPDSEILPRPFRGMPAMPFEWTDQARDLLRARRGRSSSGRPRRRRRRRSPEERARIAARTPEEIEVIRAERARRKGLLAATVEQAAQKTPPPPPPPPPPEHNDDDAEMA</sequence>
<evidence type="ECO:0000313" key="3">
    <source>
        <dbReference type="Proteomes" id="UP001230188"/>
    </source>
</evidence>
<dbReference type="EMBL" id="JAQMWT010000262">
    <property type="protein sequence ID" value="KAJ8606624.1"/>
    <property type="molecule type" value="Genomic_DNA"/>
</dbReference>
<evidence type="ECO:0000313" key="2">
    <source>
        <dbReference type="EMBL" id="KAJ8606624.1"/>
    </source>
</evidence>
<dbReference type="PANTHER" id="PTHR37474:SF1">
    <property type="entry name" value="2'-5' RNA LIGASE FAMILY PROTEIN"/>
    <property type="match status" value="1"/>
</dbReference>
<dbReference type="Gene3D" id="3.90.1140.10">
    <property type="entry name" value="Cyclic phosphodiesterase"/>
    <property type="match status" value="1"/>
</dbReference>